<evidence type="ECO:0000256" key="2">
    <source>
        <dbReference type="ARBA" id="ARBA00001946"/>
    </source>
</evidence>
<evidence type="ECO:0000256" key="8">
    <source>
        <dbReference type="ARBA" id="ARBA00022842"/>
    </source>
</evidence>
<dbReference type="InterPro" id="IPR016066">
    <property type="entry name" value="A-D-PHexomutase_CS"/>
</dbReference>
<dbReference type="SUPFAM" id="SSF53738">
    <property type="entry name" value="Phosphoglucomutase, first 3 domains"/>
    <property type="match status" value="3"/>
</dbReference>
<dbReference type="PANTHER" id="PTHR43771:SF2">
    <property type="entry name" value="PHOSPHOMANNOMUTASE_PHOSPHOGLUCOMUTASE"/>
    <property type="match status" value="1"/>
</dbReference>
<dbReference type="PROSITE" id="PS00710">
    <property type="entry name" value="PGM_PMM"/>
    <property type="match status" value="1"/>
</dbReference>
<comment type="catalytic activity">
    <reaction evidence="1">
        <text>alpha-D-mannose 1-phosphate = D-mannose 6-phosphate</text>
        <dbReference type="Rhea" id="RHEA:11140"/>
        <dbReference type="ChEBI" id="CHEBI:58409"/>
        <dbReference type="ChEBI" id="CHEBI:58735"/>
        <dbReference type="EC" id="5.4.2.8"/>
    </reaction>
</comment>
<evidence type="ECO:0000256" key="10">
    <source>
        <dbReference type="RuleBase" id="RU004326"/>
    </source>
</evidence>
<feature type="domain" description="Alpha-D-phosphohexomutase alpha/beta/alpha" evidence="14">
    <location>
        <begin position="256"/>
        <end position="352"/>
    </location>
</feature>
<name>A0ABT7QKI6_9GAMM</name>
<dbReference type="PANTHER" id="PTHR43771">
    <property type="entry name" value="PHOSPHOMANNOMUTASE"/>
    <property type="match status" value="1"/>
</dbReference>
<gene>
    <name evidence="15" type="ORF">NQX30_00865</name>
</gene>
<reference evidence="15" key="2">
    <citation type="journal article" date="2023" name="Microbiome">
        <title>Synthase-selected sorting approach identifies a beta-lactone synthase in a nudibranch symbiotic bacterium.</title>
        <authorList>
            <person name="Dzunkova M."/>
            <person name="La Clair J.J."/>
            <person name="Tyml T."/>
            <person name="Doud D."/>
            <person name="Schulz F."/>
            <person name="Piquer-Esteban S."/>
            <person name="Porcel Sanchis D."/>
            <person name="Osborn A."/>
            <person name="Robinson D."/>
            <person name="Louie K.B."/>
            <person name="Bowen B.P."/>
            <person name="Bowers R.M."/>
            <person name="Lee J."/>
            <person name="Arnau V."/>
            <person name="Diaz-Villanueva W."/>
            <person name="Stepanauskas R."/>
            <person name="Gosliner T."/>
            <person name="Date S.V."/>
            <person name="Northen T.R."/>
            <person name="Cheng J.F."/>
            <person name="Burkart M.D."/>
            <person name="Woyke T."/>
        </authorList>
    </citation>
    <scope>NUCLEOTIDE SEQUENCE</scope>
    <source>
        <strain evidence="15">Df01</strain>
    </source>
</reference>
<evidence type="ECO:0000256" key="6">
    <source>
        <dbReference type="ARBA" id="ARBA00022553"/>
    </source>
</evidence>
<evidence type="ECO:0000256" key="5">
    <source>
        <dbReference type="ARBA" id="ARBA00012730"/>
    </source>
</evidence>
<keyword evidence="9" id="KW-0413">Isomerase</keyword>
<evidence type="ECO:0000256" key="3">
    <source>
        <dbReference type="ARBA" id="ARBA00004699"/>
    </source>
</evidence>
<feature type="domain" description="Alpha-D-phosphohexomutase C-terminal" evidence="11">
    <location>
        <begin position="387"/>
        <end position="441"/>
    </location>
</feature>
<evidence type="ECO:0000256" key="7">
    <source>
        <dbReference type="ARBA" id="ARBA00022723"/>
    </source>
</evidence>
<dbReference type="InterPro" id="IPR005844">
    <property type="entry name" value="A-D-PHexomutase_a/b/a-I"/>
</dbReference>
<dbReference type="SUPFAM" id="SSF55957">
    <property type="entry name" value="Phosphoglucomutase, C-terminal domain"/>
    <property type="match status" value="1"/>
</dbReference>
<protein>
    <recommendedName>
        <fullName evidence="5">phosphomannomutase</fullName>
        <ecNumber evidence="5">5.4.2.8</ecNumber>
    </recommendedName>
</protein>
<evidence type="ECO:0000256" key="9">
    <source>
        <dbReference type="ARBA" id="ARBA00023235"/>
    </source>
</evidence>
<feature type="domain" description="Alpha-D-phosphohexomutase alpha/beta/alpha" evidence="12">
    <location>
        <begin position="6"/>
        <end position="136"/>
    </location>
</feature>
<evidence type="ECO:0000259" key="12">
    <source>
        <dbReference type="Pfam" id="PF02878"/>
    </source>
</evidence>
<dbReference type="InterPro" id="IPR005845">
    <property type="entry name" value="A-D-PHexomutase_a/b/a-II"/>
</dbReference>
<evidence type="ECO:0000256" key="4">
    <source>
        <dbReference type="ARBA" id="ARBA00010231"/>
    </source>
</evidence>
<sequence>MTIAANIFKANDIRGIYNDTLTDDAARSIGRALAAEALDAGATSMALARDGRLSSQPLTVALTEGLCAGGVSVVDIGMAPTPVLYFAAQTLCSGSGVMVTGSHNPPAHNGMKMLIAGRTLKGDGVQELRRRIETGDYGSAPTAEGQNVDVLENYIAAVCCAVPTARALHLVVDAGNGVAGAYAPMLYKKLGHQVTSLYCDVDGNFPNHHPDPAQPENLIAARKKLNETDADIAIVFDGDGDRLGVLLPGREDWVFPDRLLMLLAQDMLSRHHGGRVVFDVKCSANLAPWIEQHGGIADMQPTGHAFIKSRMRETGALLGGEMSGHFYFAEQWFGFDDALLAGARLVAIIGNNPHVMRDIPSSAASPEIVVSIGARDGHAFVRDLRNKVHFPDMKKIVDIDGLRVEYADGFGLVRASNTTASLVLRFEGNNDEALQRITNDFKKFLAAEGIVF</sequence>
<accession>A0ABT7QKI6</accession>
<comment type="similarity">
    <text evidence="4 10">Belongs to the phosphohexose mutase family.</text>
</comment>
<dbReference type="InterPro" id="IPR016055">
    <property type="entry name" value="A-D-PHexomutase_a/b/a-I/II/III"/>
</dbReference>
<dbReference type="EMBL" id="JANQAO010000001">
    <property type="protein sequence ID" value="MDM5146940.1"/>
    <property type="molecule type" value="Genomic_DNA"/>
</dbReference>
<evidence type="ECO:0000313" key="15">
    <source>
        <dbReference type="EMBL" id="MDM5146940.1"/>
    </source>
</evidence>
<evidence type="ECO:0000259" key="13">
    <source>
        <dbReference type="Pfam" id="PF02879"/>
    </source>
</evidence>
<evidence type="ECO:0000256" key="1">
    <source>
        <dbReference type="ARBA" id="ARBA00000586"/>
    </source>
</evidence>
<keyword evidence="16" id="KW-1185">Reference proteome</keyword>
<dbReference type="Gene3D" id="3.40.120.10">
    <property type="entry name" value="Alpha-D-Glucose-1,6-Bisphosphate, subunit A, domain 3"/>
    <property type="match status" value="3"/>
</dbReference>
<keyword evidence="8 10" id="KW-0460">Magnesium</keyword>
<dbReference type="Gene3D" id="3.30.310.50">
    <property type="entry name" value="Alpha-D-phosphohexomutase, C-terminal domain"/>
    <property type="match status" value="1"/>
</dbReference>
<dbReference type="InterPro" id="IPR005846">
    <property type="entry name" value="A-D-PHexomutase_a/b/a-III"/>
</dbReference>
<dbReference type="InterPro" id="IPR005843">
    <property type="entry name" value="A-D-PHexomutase_C"/>
</dbReference>
<evidence type="ECO:0000259" key="14">
    <source>
        <dbReference type="Pfam" id="PF02880"/>
    </source>
</evidence>
<dbReference type="Proteomes" id="UP001168167">
    <property type="component" value="Unassembled WGS sequence"/>
</dbReference>
<dbReference type="CDD" id="cd03089">
    <property type="entry name" value="PMM_PGM"/>
    <property type="match status" value="1"/>
</dbReference>
<dbReference type="PRINTS" id="PR00509">
    <property type="entry name" value="PGMPMM"/>
</dbReference>
<dbReference type="EC" id="5.4.2.8" evidence="5"/>
<keyword evidence="7 10" id="KW-0479">Metal-binding</keyword>
<dbReference type="Pfam" id="PF02878">
    <property type="entry name" value="PGM_PMM_I"/>
    <property type="match status" value="1"/>
</dbReference>
<comment type="pathway">
    <text evidence="3">Nucleotide-sugar biosynthesis; GDP-alpha-D-mannose biosynthesis; alpha-D-mannose 1-phosphate from D-fructose 6-phosphate: step 2/2.</text>
</comment>
<dbReference type="InterPro" id="IPR036900">
    <property type="entry name" value="A-D-PHexomutase_C_sf"/>
</dbReference>
<dbReference type="InterPro" id="IPR005841">
    <property type="entry name" value="Alpha-D-phosphohexomutase_SF"/>
</dbReference>
<dbReference type="Pfam" id="PF00408">
    <property type="entry name" value="PGM_PMM_IV"/>
    <property type="match status" value="1"/>
</dbReference>
<comment type="cofactor">
    <cofactor evidence="2">
        <name>Mg(2+)</name>
        <dbReference type="ChEBI" id="CHEBI:18420"/>
    </cofactor>
</comment>
<dbReference type="Pfam" id="PF02879">
    <property type="entry name" value="PGM_PMM_II"/>
    <property type="match status" value="1"/>
</dbReference>
<comment type="caution">
    <text evidence="15">The sequence shown here is derived from an EMBL/GenBank/DDBJ whole genome shotgun (WGS) entry which is preliminary data.</text>
</comment>
<feature type="domain" description="Alpha-D-phosphohexomutase alpha/beta/alpha" evidence="13">
    <location>
        <begin position="153"/>
        <end position="246"/>
    </location>
</feature>
<organism evidence="15 16">
    <name type="scientific">Candidatus Doriopsillibacter californiensis</name>
    <dbReference type="NCBI Taxonomy" id="2970740"/>
    <lineage>
        <taxon>Bacteria</taxon>
        <taxon>Pseudomonadati</taxon>
        <taxon>Pseudomonadota</taxon>
        <taxon>Gammaproteobacteria</taxon>
        <taxon>Candidatus Tethybacterales</taxon>
        <taxon>Candidatus Persebacteraceae</taxon>
        <taxon>Candidatus Doriopsillibacter</taxon>
    </lineage>
</organism>
<proteinExistence type="inferred from homology"/>
<dbReference type="Pfam" id="PF02880">
    <property type="entry name" value="PGM_PMM_III"/>
    <property type="match status" value="1"/>
</dbReference>
<evidence type="ECO:0000259" key="11">
    <source>
        <dbReference type="Pfam" id="PF00408"/>
    </source>
</evidence>
<keyword evidence="6" id="KW-0597">Phosphoprotein</keyword>
<evidence type="ECO:0000313" key="16">
    <source>
        <dbReference type="Proteomes" id="UP001168167"/>
    </source>
</evidence>
<reference evidence="15" key="1">
    <citation type="submission" date="2022-08" db="EMBL/GenBank/DDBJ databases">
        <authorList>
            <person name="Dzunkova M."/>
            <person name="La Clair J."/>
            <person name="Tyml T."/>
            <person name="Doud D."/>
            <person name="Schulz F."/>
            <person name="Piquer S."/>
            <person name="Porcel Sanchis D."/>
            <person name="Osborn A."/>
            <person name="Robinson D."/>
            <person name="Louie K.B."/>
            <person name="Bowen B.P."/>
            <person name="Bowers R."/>
            <person name="Lee J."/>
            <person name="Arnau Llombart V."/>
            <person name="Diaz Villanueva W."/>
            <person name="Gosliner T."/>
            <person name="Northen T."/>
            <person name="Cheng J.-F."/>
            <person name="Burkart M.D."/>
            <person name="Woyke T."/>
        </authorList>
    </citation>
    <scope>NUCLEOTIDE SEQUENCE</scope>
    <source>
        <strain evidence="15">Df01</strain>
    </source>
</reference>